<dbReference type="CDD" id="cd04301">
    <property type="entry name" value="NAT_SF"/>
    <property type="match status" value="2"/>
</dbReference>
<dbReference type="PANTHER" id="PTHR43877">
    <property type="entry name" value="AMINOALKYLPHOSPHONATE N-ACETYLTRANSFERASE-RELATED-RELATED"/>
    <property type="match status" value="1"/>
</dbReference>
<dbReference type="Proteomes" id="UP001432312">
    <property type="component" value="Chromosome"/>
</dbReference>
<sequence length="341" mass="35813">MMIRSLALPPSDAEVDAWLGVLTSAAAVDLPQLPAPSRVEVAGRLCVTPARGRPVLWTAGAGQGAGESGGEGRGEGVAALLLFTEKGNTHTAFLDVLTVRPEARRRGVGTALWERVRQELLADGRTSVAAMLDLGGPGQAFAEALGFENVLPMAWYVQDVPAGGAPPAGATADGAAQPPATPGYELLTWYGLVPDAWAPAAAAAHAAMEDAPTGDMDERIQTWTPERLHTLQQLILDRGGDMITVAAVTPDGEVAAYTEIVLPDPEGTSALQYDTVVVPAHRGHGLGRAVKRHMAAQAAARHPQLRRIATTVADENGPMRAVNEALGYRRERGVGIYQIKL</sequence>
<dbReference type="PROSITE" id="PS51186">
    <property type="entry name" value="GNAT"/>
    <property type="match status" value="2"/>
</dbReference>
<evidence type="ECO:0000256" key="2">
    <source>
        <dbReference type="ARBA" id="ARBA00023315"/>
    </source>
</evidence>
<dbReference type="GeneID" id="95497327"/>
<evidence type="ECO:0000313" key="4">
    <source>
        <dbReference type="EMBL" id="WUN79663.1"/>
    </source>
</evidence>
<feature type="domain" description="N-acetyltransferase" evidence="3">
    <location>
        <begin position="206"/>
        <end position="341"/>
    </location>
</feature>
<dbReference type="EMBL" id="CP108036">
    <property type="protein sequence ID" value="WUN79663.1"/>
    <property type="molecule type" value="Genomic_DNA"/>
</dbReference>
<protein>
    <submittedName>
        <fullName evidence="4">GNAT family N-acetyltransferase</fullName>
    </submittedName>
</protein>
<keyword evidence="5" id="KW-1185">Reference proteome</keyword>
<dbReference type="InterPro" id="IPR000182">
    <property type="entry name" value="GNAT_dom"/>
</dbReference>
<dbReference type="InterPro" id="IPR016181">
    <property type="entry name" value="Acyl_CoA_acyltransferase"/>
</dbReference>
<keyword evidence="1" id="KW-0808">Transferase</keyword>
<evidence type="ECO:0000256" key="1">
    <source>
        <dbReference type="ARBA" id="ARBA00022679"/>
    </source>
</evidence>
<dbReference type="Gene3D" id="3.40.630.30">
    <property type="match status" value="1"/>
</dbReference>
<dbReference type="PANTHER" id="PTHR43877:SF1">
    <property type="entry name" value="ACETYLTRANSFERASE"/>
    <property type="match status" value="1"/>
</dbReference>
<dbReference type="InterPro" id="IPR050832">
    <property type="entry name" value="Bact_Acetyltransf"/>
</dbReference>
<reference evidence="4" key="1">
    <citation type="submission" date="2022-10" db="EMBL/GenBank/DDBJ databases">
        <title>The complete genomes of actinobacterial strains from the NBC collection.</title>
        <authorList>
            <person name="Joergensen T.S."/>
            <person name="Alvarez Arevalo M."/>
            <person name="Sterndorff E.B."/>
            <person name="Faurdal D."/>
            <person name="Vuksanovic O."/>
            <person name="Mourched A.-S."/>
            <person name="Charusanti P."/>
            <person name="Shaw S."/>
            <person name="Blin K."/>
            <person name="Weber T."/>
        </authorList>
    </citation>
    <scope>NUCLEOTIDE SEQUENCE</scope>
    <source>
        <strain evidence="4">NBC_00303</strain>
    </source>
</reference>
<dbReference type="Pfam" id="PF00583">
    <property type="entry name" value="Acetyltransf_1"/>
    <property type="match status" value="2"/>
</dbReference>
<gene>
    <name evidence="4" type="ORF">OHA91_14795</name>
</gene>
<evidence type="ECO:0000313" key="5">
    <source>
        <dbReference type="Proteomes" id="UP001432312"/>
    </source>
</evidence>
<keyword evidence="2" id="KW-0012">Acyltransferase</keyword>
<proteinExistence type="predicted"/>
<accession>A0ABZ1QAG6</accession>
<organism evidence="4 5">
    <name type="scientific">Streptomyces erythrochromogenes</name>
    <dbReference type="NCBI Taxonomy" id="285574"/>
    <lineage>
        <taxon>Bacteria</taxon>
        <taxon>Bacillati</taxon>
        <taxon>Actinomycetota</taxon>
        <taxon>Actinomycetes</taxon>
        <taxon>Kitasatosporales</taxon>
        <taxon>Streptomycetaceae</taxon>
        <taxon>Streptomyces</taxon>
    </lineage>
</organism>
<dbReference type="SUPFAM" id="SSF55729">
    <property type="entry name" value="Acyl-CoA N-acyltransferases (Nat)"/>
    <property type="match status" value="1"/>
</dbReference>
<dbReference type="RefSeq" id="WP_328739353.1">
    <property type="nucleotide sequence ID" value="NZ_CP108036.1"/>
</dbReference>
<feature type="domain" description="N-acetyltransferase" evidence="3">
    <location>
        <begin position="1"/>
        <end position="173"/>
    </location>
</feature>
<name>A0ABZ1QAG6_9ACTN</name>
<evidence type="ECO:0000259" key="3">
    <source>
        <dbReference type="PROSITE" id="PS51186"/>
    </source>
</evidence>